<name>I3CG87_9GAMM</name>
<dbReference type="CDD" id="cd07043">
    <property type="entry name" value="STAS_anti-anti-sigma_factors"/>
    <property type="match status" value="1"/>
</dbReference>
<feature type="domain" description="STAS" evidence="1">
    <location>
        <begin position="1"/>
        <end position="97"/>
    </location>
</feature>
<evidence type="ECO:0000313" key="3">
    <source>
        <dbReference type="Proteomes" id="UP000005744"/>
    </source>
</evidence>
<dbReference type="InterPro" id="IPR036513">
    <property type="entry name" value="STAS_dom_sf"/>
</dbReference>
<dbReference type="Gene3D" id="3.30.750.24">
    <property type="entry name" value="STAS domain"/>
    <property type="match status" value="1"/>
</dbReference>
<gene>
    <name evidence="2" type="ORF">BegalDRAFT_1753</name>
</gene>
<dbReference type="STRING" id="395493.BegalDRAFT_1753"/>
<dbReference type="Proteomes" id="UP000005744">
    <property type="component" value="Unassembled WGS sequence"/>
</dbReference>
<evidence type="ECO:0000259" key="1">
    <source>
        <dbReference type="PROSITE" id="PS50801"/>
    </source>
</evidence>
<dbReference type="InterPro" id="IPR002645">
    <property type="entry name" value="STAS_dom"/>
</dbReference>
<dbReference type="RefSeq" id="WP_002685736.1">
    <property type="nucleotide sequence ID" value="NZ_JH600070.1"/>
</dbReference>
<dbReference type="HOGENOM" id="CLU_115403_13_2_6"/>
<dbReference type="PROSITE" id="PS50801">
    <property type="entry name" value="STAS"/>
    <property type="match status" value="1"/>
</dbReference>
<dbReference type="SUPFAM" id="SSF52091">
    <property type="entry name" value="SpoIIaa-like"/>
    <property type="match status" value="1"/>
</dbReference>
<dbReference type="InterPro" id="IPR058548">
    <property type="entry name" value="MlaB-like_STAS"/>
</dbReference>
<sequence>MNQLHVENSQLWRLTGELNFSTVPALLKACLEEAKKNQFPQVIELQAVTRTDSAGLAFLIELRKLTRQQPIEFRHLPAQLLSLATVSNVQDFLTQSR</sequence>
<reference evidence="2 3" key="1">
    <citation type="submission" date="2011-11" db="EMBL/GenBank/DDBJ databases">
        <title>Improved High-Quality Draft sequence of Beggiatoa alba B18lD.</title>
        <authorList>
            <consortium name="US DOE Joint Genome Institute"/>
            <person name="Lucas S."/>
            <person name="Han J."/>
            <person name="Lapidus A."/>
            <person name="Cheng J.-F."/>
            <person name="Goodwin L."/>
            <person name="Pitluck S."/>
            <person name="Peters L."/>
            <person name="Mikhailova N."/>
            <person name="Held B."/>
            <person name="Detter J.C."/>
            <person name="Han C."/>
            <person name="Tapia R."/>
            <person name="Land M."/>
            <person name="Hauser L."/>
            <person name="Kyrpides N."/>
            <person name="Ivanova N."/>
            <person name="Pagani I."/>
            <person name="Samuel K."/>
            <person name="Teske A."/>
            <person name="Mueller J."/>
            <person name="Woyke T."/>
        </authorList>
    </citation>
    <scope>NUCLEOTIDE SEQUENCE [LARGE SCALE GENOMIC DNA]</scope>
    <source>
        <strain evidence="2 3">B18LD</strain>
    </source>
</reference>
<protein>
    <submittedName>
        <fullName evidence="2">Putative NTP binding protein (Contains STAS domain)</fullName>
    </submittedName>
</protein>
<dbReference type="Pfam" id="PF13466">
    <property type="entry name" value="STAS_2"/>
    <property type="match status" value="1"/>
</dbReference>
<organism evidence="2 3">
    <name type="scientific">Beggiatoa alba B18LD</name>
    <dbReference type="NCBI Taxonomy" id="395493"/>
    <lineage>
        <taxon>Bacteria</taxon>
        <taxon>Pseudomonadati</taxon>
        <taxon>Pseudomonadota</taxon>
        <taxon>Gammaproteobacteria</taxon>
        <taxon>Thiotrichales</taxon>
        <taxon>Thiotrichaceae</taxon>
        <taxon>Beggiatoa</taxon>
    </lineage>
</organism>
<evidence type="ECO:0000313" key="2">
    <source>
        <dbReference type="EMBL" id="EIJ42630.1"/>
    </source>
</evidence>
<keyword evidence="3" id="KW-1185">Reference proteome</keyword>
<proteinExistence type="predicted"/>
<dbReference type="EMBL" id="JH600070">
    <property type="protein sequence ID" value="EIJ42630.1"/>
    <property type="molecule type" value="Genomic_DNA"/>
</dbReference>
<dbReference type="AlphaFoldDB" id="I3CG87"/>
<dbReference type="eggNOG" id="COG3113">
    <property type="taxonomic scope" value="Bacteria"/>
</dbReference>
<dbReference type="OrthoDB" id="5297990at2"/>
<accession>I3CG87</accession>